<evidence type="ECO:0000313" key="1">
    <source>
        <dbReference type="EMBL" id="KIK91654.1"/>
    </source>
</evidence>
<evidence type="ECO:0000313" key="2">
    <source>
        <dbReference type="Proteomes" id="UP000054538"/>
    </source>
</evidence>
<dbReference type="EMBL" id="KN825364">
    <property type="protein sequence ID" value="KIK91654.1"/>
    <property type="molecule type" value="Genomic_DNA"/>
</dbReference>
<proteinExistence type="predicted"/>
<reference evidence="2" key="2">
    <citation type="submission" date="2015-01" db="EMBL/GenBank/DDBJ databases">
        <title>Evolutionary Origins and Diversification of the Mycorrhizal Mutualists.</title>
        <authorList>
            <consortium name="DOE Joint Genome Institute"/>
            <consortium name="Mycorrhizal Genomics Consortium"/>
            <person name="Kohler A."/>
            <person name="Kuo A."/>
            <person name="Nagy L.G."/>
            <person name="Floudas D."/>
            <person name="Copeland A."/>
            <person name="Barry K.W."/>
            <person name="Cichocki N."/>
            <person name="Veneault-Fourrey C."/>
            <person name="LaButti K."/>
            <person name="Lindquist E.A."/>
            <person name="Lipzen A."/>
            <person name="Lundell T."/>
            <person name="Morin E."/>
            <person name="Murat C."/>
            <person name="Riley R."/>
            <person name="Ohm R."/>
            <person name="Sun H."/>
            <person name="Tunlid A."/>
            <person name="Henrissat B."/>
            <person name="Grigoriev I.V."/>
            <person name="Hibbett D.S."/>
            <person name="Martin F."/>
        </authorList>
    </citation>
    <scope>NUCLEOTIDE SEQUENCE [LARGE SCALE GENOMIC DNA]</scope>
    <source>
        <strain evidence="2">Ve08.2h10</strain>
    </source>
</reference>
<gene>
    <name evidence="1" type="ORF">PAXRUDRAFT_830657</name>
</gene>
<dbReference type="InParanoid" id="A0A0D0DYF4"/>
<protein>
    <submittedName>
        <fullName evidence="1">Uncharacterized protein</fullName>
    </submittedName>
</protein>
<dbReference type="OrthoDB" id="2135762at2759"/>
<dbReference type="AlphaFoldDB" id="A0A0D0DYF4"/>
<dbReference type="HOGENOM" id="CLU_088334_0_0_1"/>
<dbReference type="Proteomes" id="UP000054538">
    <property type="component" value="Unassembled WGS sequence"/>
</dbReference>
<name>A0A0D0DYF4_9AGAM</name>
<accession>A0A0D0DYF4</accession>
<sequence>MDGREDLLMVSIETEQDWRRIQQNISTALLARLDRQLATEQSGDKGVLLPHIHQFLESLFEIARPKIRINGCITEVPCGDEDELERFDEALDRHIWSLSDQRLKWDKEIAGHRRTRPGEIERALLKSLAQHHMSDMDVAEDPSTYHELMPKQLGCELEQTLLGAISLAPQLAQSIASQHARTTKIKPVSAEVKALKS</sequence>
<organism evidence="1 2">
    <name type="scientific">Paxillus rubicundulus Ve08.2h10</name>
    <dbReference type="NCBI Taxonomy" id="930991"/>
    <lineage>
        <taxon>Eukaryota</taxon>
        <taxon>Fungi</taxon>
        <taxon>Dikarya</taxon>
        <taxon>Basidiomycota</taxon>
        <taxon>Agaricomycotina</taxon>
        <taxon>Agaricomycetes</taxon>
        <taxon>Agaricomycetidae</taxon>
        <taxon>Boletales</taxon>
        <taxon>Paxilineae</taxon>
        <taxon>Paxillaceae</taxon>
        <taxon>Paxillus</taxon>
    </lineage>
</organism>
<reference evidence="1 2" key="1">
    <citation type="submission" date="2014-04" db="EMBL/GenBank/DDBJ databases">
        <authorList>
            <consortium name="DOE Joint Genome Institute"/>
            <person name="Kuo A."/>
            <person name="Kohler A."/>
            <person name="Jargeat P."/>
            <person name="Nagy L.G."/>
            <person name="Floudas D."/>
            <person name="Copeland A."/>
            <person name="Barry K.W."/>
            <person name="Cichocki N."/>
            <person name="Veneault-Fourrey C."/>
            <person name="LaButti K."/>
            <person name="Lindquist E.A."/>
            <person name="Lipzen A."/>
            <person name="Lundell T."/>
            <person name="Morin E."/>
            <person name="Murat C."/>
            <person name="Sun H."/>
            <person name="Tunlid A."/>
            <person name="Henrissat B."/>
            <person name="Grigoriev I.V."/>
            <person name="Hibbett D.S."/>
            <person name="Martin F."/>
            <person name="Nordberg H.P."/>
            <person name="Cantor M.N."/>
            <person name="Hua S.X."/>
        </authorList>
    </citation>
    <scope>NUCLEOTIDE SEQUENCE [LARGE SCALE GENOMIC DNA]</scope>
    <source>
        <strain evidence="1 2">Ve08.2h10</strain>
    </source>
</reference>
<keyword evidence="2" id="KW-1185">Reference proteome</keyword>